<evidence type="ECO:0000259" key="1">
    <source>
        <dbReference type="Pfam" id="PF18701"/>
    </source>
</evidence>
<accession>A0ABQ9JNJ8</accession>
<dbReference type="InterPro" id="IPR043502">
    <property type="entry name" value="DNA/RNA_pol_sf"/>
</dbReference>
<dbReference type="InterPro" id="IPR008042">
    <property type="entry name" value="Retrotrans_Pao"/>
</dbReference>
<evidence type="ECO:0000313" key="3">
    <source>
        <dbReference type="Proteomes" id="UP001162164"/>
    </source>
</evidence>
<proteinExistence type="predicted"/>
<comment type="caution">
    <text evidence="2">The sequence shown here is derived from an EMBL/GenBank/DDBJ whole genome shotgun (WGS) entry which is preliminary data.</text>
</comment>
<name>A0ABQ9JNJ8_9CUCU</name>
<dbReference type="InterPro" id="IPR040676">
    <property type="entry name" value="DUF5641"/>
</dbReference>
<dbReference type="SUPFAM" id="SSF56672">
    <property type="entry name" value="DNA/RNA polymerases"/>
    <property type="match status" value="1"/>
</dbReference>
<dbReference type="PANTHER" id="PTHR47331">
    <property type="entry name" value="PHD-TYPE DOMAIN-CONTAINING PROTEIN"/>
    <property type="match status" value="1"/>
</dbReference>
<feature type="domain" description="DUF5641" evidence="1">
    <location>
        <begin position="227"/>
        <end position="302"/>
    </location>
</feature>
<keyword evidence="3" id="KW-1185">Reference proteome</keyword>
<gene>
    <name evidence="2" type="ORF">NQ317_009593</name>
</gene>
<evidence type="ECO:0000313" key="2">
    <source>
        <dbReference type="EMBL" id="KAJ8979834.1"/>
    </source>
</evidence>
<dbReference type="EMBL" id="JAPWTJ010000310">
    <property type="protein sequence ID" value="KAJ8979834.1"/>
    <property type="molecule type" value="Genomic_DNA"/>
</dbReference>
<sequence length="320" mass="36224">MYRQVFIDPEQRSLKKLLWRSNPADPLKTYLLNTVTCGTASAPFLTIQCIQQLTEECKPKHPDISEIIQADFYVDDLLSGSDTVEGAAYICNKTKKVLKSGGFNLRKWRSNEPTVLRNITESDRLDKFRHFSDSKDSKTLGLIWSSKHDVLRFNITDENSKSITKRTLLSCIARIFDPLGLFSPCVIIAKIVELHGFSDSSEKAYGGCFYVRIIDSNGEVHTKIRSRHVMQELQSKTQWTTHQSPLDEDTMVLVKDDQLPPLKWSIGRVVQTFPEKDGIARVASIKTSKGIIRRAFSIICPLPRDPTDVERHGFQGGGHV</sequence>
<reference evidence="2" key="1">
    <citation type="journal article" date="2023" name="Insect Mol. Biol.">
        <title>Genome sequencing provides insights into the evolution of gene families encoding plant cell wall-degrading enzymes in longhorned beetles.</title>
        <authorList>
            <person name="Shin N.R."/>
            <person name="Okamura Y."/>
            <person name="Kirsch R."/>
            <person name="Pauchet Y."/>
        </authorList>
    </citation>
    <scope>NUCLEOTIDE SEQUENCE</scope>
    <source>
        <strain evidence="2">MMC_N1</strain>
    </source>
</reference>
<dbReference type="Pfam" id="PF18701">
    <property type="entry name" value="DUF5641"/>
    <property type="match status" value="1"/>
</dbReference>
<organism evidence="2 3">
    <name type="scientific">Molorchus minor</name>
    <dbReference type="NCBI Taxonomy" id="1323400"/>
    <lineage>
        <taxon>Eukaryota</taxon>
        <taxon>Metazoa</taxon>
        <taxon>Ecdysozoa</taxon>
        <taxon>Arthropoda</taxon>
        <taxon>Hexapoda</taxon>
        <taxon>Insecta</taxon>
        <taxon>Pterygota</taxon>
        <taxon>Neoptera</taxon>
        <taxon>Endopterygota</taxon>
        <taxon>Coleoptera</taxon>
        <taxon>Polyphaga</taxon>
        <taxon>Cucujiformia</taxon>
        <taxon>Chrysomeloidea</taxon>
        <taxon>Cerambycidae</taxon>
        <taxon>Lamiinae</taxon>
        <taxon>Monochamini</taxon>
        <taxon>Molorchus</taxon>
    </lineage>
</organism>
<dbReference type="Pfam" id="PF05380">
    <property type="entry name" value="Peptidase_A17"/>
    <property type="match status" value="2"/>
</dbReference>
<dbReference type="Proteomes" id="UP001162164">
    <property type="component" value="Unassembled WGS sequence"/>
</dbReference>
<protein>
    <recommendedName>
        <fullName evidence="1">DUF5641 domain-containing protein</fullName>
    </recommendedName>
</protein>